<reference evidence="3 4" key="2">
    <citation type="submission" date="2017-07" db="EMBL/GenBank/DDBJ databases">
        <title>Candidatus Dactylopiibacterium carminicum, a nitrogen-fixing symbiont of the cochineal insect Dactylopius coccus and Dactylopius opuntiae (Hemiptera: Coccoidea: Dactylopiidae).</title>
        <authorList>
            <person name="Vera A."/>
        </authorList>
    </citation>
    <scope>NUCLEOTIDE SEQUENCE [LARGE SCALE GENOMIC DNA]</scope>
    <source>
        <strain evidence="3 4">NFDCM</strain>
    </source>
</reference>
<dbReference type="Pfam" id="PF13409">
    <property type="entry name" value="GST_N_2"/>
    <property type="match status" value="1"/>
</dbReference>
<sequence>MQLIIGDKRFSSWSMRAWLAVKATGKPCEEVPVRLRQPDTRTQILRWSPSGKLPCLLEHGLAVWDSLAIAEYLAEEFPQLWPQDAAARALARSVSAEMHSGFAALRNEMSMDAGASLPGVMPSDACAADIARIQMIWEDCRRDQGLGGPYLFGAWSIADMMFAPVCLRFETYGVALTPLAQAYCQSVLAHPHVQAWKKAAQLERQA</sequence>
<dbReference type="PROSITE" id="PS50404">
    <property type="entry name" value="GST_NTER"/>
    <property type="match status" value="1"/>
</dbReference>
<dbReference type="EMBL" id="NMRN01000013">
    <property type="protein sequence ID" value="PAS93727.1"/>
    <property type="molecule type" value="Genomic_DNA"/>
</dbReference>
<dbReference type="PANTHER" id="PTHR42673">
    <property type="entry name" value="MALEYLACETOACETATE ISOMERASE"/>
    <property type="match status" value="1"/>
</dbReference>
<organism evidence="3 4">
    <name type="scientific">Candidatus Dactylopiibacterium carminicum</name>
    <dbReference type="NCBI Taxonomy" id="857335"/>
    <lineage>
        <taxon>Bacteria</taxon>
        <taxon>Pseudomonadati</taxon>
        <taxon>Pseudomonadota</taxon>
        <taxon>Betaproteobacteria</taxon>
        <taxon>Rhodocyclales</taxon>
        <taxon>Rhodocyclaceae</taxon>
        <taxon>Candidatus Dactylopiibacterium</taxon>
    </lineage>
</organism>
<dbReference type="Proteomes" id="UP000216107">
    <property type="component" value="Unassembled WGS sequence"/>
</dbReference>
<dbReference type="SUPFAM" id="SSF47616">
    <property type="entry name" value="GST C-terminal domain-like"/>
    <property type="match status" value="1"/>
</dbReference>
<dbReference type="EMBL" id="MDUX01000014">
    <property type="protein sequence ID" value="KAF7599773.1"/>
    <property type="molecule type" value="Genomic_DNA"/>
</dbReference>
<dbReference type="GO" id="GO:0006559">
    <property type="term" value="P:L-phenylalanine catabolic process"/>
    <property type="evidence" value="ECO:0007669"/>
    <property type="project" value="TreeGrafter"/>
</dbReference>
<evidence type="ECO:0000313" key="5">
    <source>
        <dbReference type="Proteomes" id="UP000623509"/>
    </source>
</evidence>
<dbReference type="RefSeq" id="WP_095524026.1">
    <property type="nucleotide sequence ID" value="NZ_MDUX01000014.1"/>
</dbReference>
<protein>
    <submittedName>
        <fullName evidence="3">Glutathione S-transferase</fullName>
    </submittedName>
</protein>
<dbReference type="OrthoDB" id="9799538at2"/>
<gene>
    <name evidence="2" type="ORF">BGI27_06135</name>
    <name evidence="3" type="ORF">CGU29_06575</name>
</gene>
<dbReference type="InterPro" id="IPR004045">
    <property type="entry name" value="Glutathione_S-Trfase_N"/>
</dbReference>
<comment type="caution">
    <text evidence="3">The sequence shown here is derived from an EMBL/GenBank/DDBJ whole genome shotgun (WGS) entry which is preliminary data.</text>
</comment>
<dbReference type="GO" id="GO:0006749">
    <property type="term" value="P:glutathione metabolic process"/>
    <property type="evidence" value="ECO:0007669"/>
    <property type="project" value="TreeGrafter"/>
</dbReference>
<evidence type="ECO:0000313" key="3">
    <source>
        <dbReference type="EMBL" id="PAS93727.1"/>
    </source>
</evidence>
<dbReference type="CDD" id="cd03043">
    <property type="entry name" value="GST_N_1"/>
    <property type="match status" value="1"/>
</dbReference>
<evidence type="ECO:0000259" key="1">
    <source>
        <dbReference type="PROSITE" id="PS50404"/>
    </source>
</evidence>
<dbReference type="InterPro" id="IPR040079">
    <property type="entry name" value="Glutathione_S-Trfase"/>
</dbReference>
<feature type="domain" description="GST N-terminal" evidence="1">
    <location>
        <begin position="1"/>
        <end position="81"/>
    </location>
</feature>
<keyword evidence="3" id="KW-0808">Transferase</keyword>
<dbReference type="InterPro" id="IPR036282">
    <property type="entry name" value="Glutathione-S-Trfase_C_sf"/>
</dbReference>
<reference evidence="2 5" key="1">
    <citation type="submission" date="2016-08" db="EMBL/GenBank/DDBJ databases">
        <title>Candidatus Dactylopiibacterium carminicum genome sequence.</title>
        <authorList>
            <person name="Ramirez-Puebla S.T."/>
            <person name="Ormeno-Orrillo E."/>
            <person name="Vera-Ponce De Leon A."/>
            <person name="Luis L."/>
            <person name="Sanchez-Flores A."/>
            <person name="Monica R."/>
            <person name="Martinez-Romero E."/>
        </authorList>
    </citation>
    <scope>NUCLEOTIDE SEQUENCE [LARGE SCALE GENOMIC DNA]</scope>
    <source>
        <strain evidence="2">END1</strain>
    </source>
</reference>
<name>A0A272EUF6_9RHOO</name>
<dbReference type="Gene3D" id="1.20.1050.10">
    <property type="match status" value="1"/>
</dbReference>
<dbReference type="GO" id="GO:0004364">
    <property type="term" value="F:glutathione transferase activity"/>
    <property type="evidence" value="ECO:0007669"/>
    <property type="project" value="TreeGrafter"/>
</dbReference>
<evidence type="ECO:0000313" key="4">
    <source>
        <dbReference type="Proteomes" id="UP000216107"/>
    </source>
</evidence>
<accession>A0A272EUF6</accession>
<dbReference type="SFLD" id="SFLDS00019">
    <property type="entry name" value="Glutathione_Transferase_(cytos"/>
    <property type="match status" value="1"/>
</dbReference>
<dbReference type="SUPFAM" id="SSF52833">
    <property type="entry name" value="Thioredoxin-like"/>
    <property type="match status" value="1"/>
</dbReference>
<dbReference type="SFLD" id="SFLDG00358">
    <property type="entry name" value="Main_(cytGST)"/>
    <property type="match status" value="1"/>
</dbReference>
<dbReference type="AlphaFoldDB" id="A0A272EUF6"/>
<dbReference type="InterPro" id="IPR036249">
    <property type="entry name" value="Thioredoxin-like_sf"/>
</dbReference>
<dbReference type="Gene3D" id="3.40.30.10">
    <property type="entry name" value="Glutaredoxin"/>
    <property type="match status" value="1"/>
</dbReference>
<dbReference type="GO" id="GO:0016034">
    <property type="term" value="F:maleylacetoacetate isomerase activity"/>
    <property type="evidence" value="ECO:0007669"/>
    <property type="project" value="TreeGrafter"/>
</dbReference>
<evidence type="ECO:0000313" key="2">
    <source>
        <dbReference type="EMBL" id="KAF7599773.1"/>
    </source>
</evidence>
<dbReference type="PANTHER" id="PTHR42673:SF4">
    <property type="entry name" value="MALEYLACETOACETATE ISOMERASE"/>
    <property type="match status" value="1"/>
</dbReference>
<dbReference type="Proteomes" id="UP000623509">
    <property type="component" value="Unassembled WGS sequence"/>
</dbReference>
<dbReference type="CDD" id="cd03194">
    <property type="entry name" value="GST_C_3"/>
    <property type="match status" value="1"/>
</dbReference>
<keyword evidence="5" id="KW-1185">Reference proteome</keyword>
<proteinExistence type="predicted"/>